<feature type="transmembrane region" description="Helical" evidence="1">
    <location>
        <begin position="12"/>
        <end position="32"/>
    </location>
</feature>
<accession>A0A2T5C6C1</accession>
<dbReference type="OrthoDB" id="324900at2"/>
<keyword evidence="4" id="KW-1185">Reference proteome</keyword>
<dbReference type="AlphaFoldDB" id="A0A2T5C6C1"/>
<dbReference type="PANTHER" id="PTHR39430">
    <property type="entry name" value="MEMBRANE-ASSOCIATED PROTEASE-RELATED"/>
    <property type="match status" value="1"/>
</dbReference>
<reference evidence="3 4" key="1">
    <citation type="submission" date="2018-04" db="EMBL/GenBank/DDBJ databases">
        <title>Genomic Encyclopedia of Archaeal and Bacterial Type Strains, Phase II (KMG-II): from individual species to whole genera.</title>
        <authorList>
            <person name="Goeker M."/>
        </authorList>
    </citation>
    <scope>NUCLEOTIDE SEQUENCE [LARGE SCALE GENOMIC DNA]</scope>
    <source>
        <strain evidence="3 4">DSM 28823</strain>
    </source>
</reference>
<dbReference type="RefSeq" id="WP_107820546.1">
    <property type="nucleotide sequence ID" value="NZ_OY782574.1"/>
</dbReference>
<evidence type="ECO:0000313" key="3">
    <source>
        <dbReference type="EMBL" id="PTN10442.1"/>
    </source>
</evidence>
<sequence length="198" mass="22990">MLKFGIRDLTLFFWGCLISVCSFLFIFLIEYAQETYIFNCNITFWAIVRAIGYCLSVALLEEFLFRFLFLKKWIMNKAKPFDRRVVYLGVGSSLLFGFLHLNLDEFPAMQINMALSGASLFFAAYVFRSLGIAVGMHFSWNIIQGVIFPFEGSGSNLDRLFVFRDASMRVFPEASQLYFVPFFVELILISGLWWKTRT</sequence>
<feature type="transmembrane region" description="Helical" evidence="1">
    <location>
        <begin position="44"/>
        <end position="65"/>
    </location>
</feature>
<keyword evidence="3" id="KW-0645">Protease</keyword>
<protein>
    <submittedName>
        <fullName evidence="3">CAAX prenyl protease-like protein</fullName>
    </submittedName>
</protein>
<feature type="transmembrane region" description="Helical" evidence="1">
    <location>
        <begin position="177"/>
        <end position="194"/>
    </location>
</feature>
<evidence type="ECO:0000259" key="2">
    <source>
        <dbReference type="Pfam" id="PF02517"/>
    </source>
</evidence>
<keyword evidence="1" id="KW-0812">Transmembrane</keyword>
<organism evidence="3 4">
    <name type="scientific">Mangrovibacterium marinum</name>
    <dbReference type="NCBI Taxonomy" id="1639118"/>
    <lineage>
        <taxon>Bacteria</taxon>
        <taxon>Pseudomonadati</taxon>
        <taxon>Bacteroidota</taxon>
        <taxon>Bacteroidia</taxon>
        <taxon>Marinilabiliales</taxon>
        <taxon>Prolixibacteraceae</taxon>
        <taxon>Mangrovibacterium</taxon>
    </lineage>
</organism>
<dbReference type="InterPro" id="IPR003675">
    <property type="entry name" value="Rce1/LyrA-like_dom"/>
</dbReference>
<dbReference type="EMBL" id="QAAD01000001">
    <property type="protein sequence ID" value="PTN10442.1"/>
    <property type="molecule type" value="Genomic_DNA"/>
</dbReference>
<proteinExistence type="predicted"/>
<evidence type="ECO:0000313" key="4">
    <source>
        <dbReference type="Proteomes" id="UP000243525"/>
    </source>
</evidence>
<dbReference type="PANTHER" id="PTHR39430:SF1">
    <property type="entry name" value="PROTEASE"/>
    <property type="match status" value="1"/>
</dbReference>
<dbReference type="GO" id="GO:0080120">
    <property type="term" value="P:CAAX-box protein maturation"/>
    <property type="evidence" value="ECO:0007669"/>
    <property type="project" value="UniProtKB-ARBA"/>
</dbReference>
<keyword evidence="1" id="KW-1133">Transmembrane helix</keyword>
<comment type="caution">
    <text evidence="3">The sequence shown here is derived from an EMBL/GenBank/DDBJ whole genome shotgun (WGS) entry which is preliminary data.</text>
</comment>
<dbReference type="GO" id="GO:0004175">
    <property type="term" value="F:endopeptidase activity"/>
    <property type="evidence" value="ECO:0007669"/>
    <property type="project" value="UniProtKB-ARBA"/>
</dbReference>
<gene>
    <name evidence="3" type="ORF">C8N47_10190</name>
</gene>
<dbReference type="GO" id="GO:0006508">
    <property type="term" value="P:proteolysis"/>
    <property type="evidence" value="ECO:0007669"/>
    <property type="project" value="UniProtKB-KW"/>
</dbReference>
<feature type="transmembrane region" description="Helical" evidence="1">
    <location>
        <begin position="109"/>
        <end position="127"/>
    </location>
</feature>
<evidence type="ECO:0000256" key="1">
    <source>
        <dbReference type="SAM" id="Phobius"/>
    </source>
</evidence>
<dbReference type="Proteomes" id="UP000243525">
    <property type="component" value="Unassembled WGS sequence"/>
</dbReference>
<keyword evidence="3" id="KW-0378">Hydrolase</keyword>
<feature type="transmembrane region" description="Helical" evidence="1">
    <location>
        <begin position="85"/>
        <end position="103"/>
    </location>
</feature>
<dbReference type="Pfam" id="PF02517">
    <property type="entry name" value="Rce1-like"/>
    <property type="match status" value="1"/>
</dbReference>
<name>A0A2T5C6C1_9BACT</name>
<feature type="domain" description="CAAX prenyl protease 2/Lysostaphin resistance protein A-like" evidence="2">
    <location>
        <begin position="44"/>
        <end position="143"/>
    </location>
</feature>
<keyword evidence="1" id="KW-0472">Membrane</keyword>